<dbReference type="Proteomes" id="UP000215335">
    <property type="component" value="Unassembled WGS sequence"/>
</dbReference>
<gene>
    <name evidence="1" type="ORF">TSAR_010040</name>
</gene>
<accession>A0A232EE36</accession>
<sequence length="162" mass="18460">MKDGEVVVEAATEEDRQQLAQCPLGDAGLRVAAPRRFDPRVIVYDLPSSVTDANLLKELARKNLDGLAKTKEVKEKRGNKARVGNVIVKLPNEWNEKLLKNKRLYVGWMYINVVGHQVRECQSPEVCVNCKRRGRPADHSALWSECPQFVWWLNALRKRVNG</sequence>
<keyword evidence="2" id="KW-1185">Reference proteome</keyword>
<evidence type="ECO:0000313" key="1">
    <source>
        <dbReference type="EMBL" id="OXU16626.1"/>
    </source>
</evidence>
<protein>
    <submittedName>
        <fullName evidence="1">Uncharacterized protein</fullName>
    </submittedName>
</protein>
<reference evidence="1 2" key="1">
    <citation type="journal article" date="2017" name="Curr. Biol.">
        <title>The Evolution of Venom by Co-option of Single-Copy Genes.</title>
        <authorList>
            <person name="Martinson E.O."/>
            <person name="Mrinalini"/>
            <person name="Kelkar Y.D."/>
            <person name="Chang C.H."/>
            <person name="Werren J.H."/>
        </authorList>
    </citation>
    <scope>NUCLEOTIDE SEQUENCE [LARGE SCALE GENOMIC DNA]</scope>
    <source>
        <strain evidence="1 2">Alberta</strain>
        <tissue evidence="1">Whole body</tissue>
    </source>
</reference>
<comment type="caution">
    <text evidence="1">The sequence shown here is derived from an EMBL/GenBank/DDBJ whole genome shotgun (WGS) entry which is preliminary data.</text>
</comment>
<proteinExistence type="predicted"/>
<organism evidence="1 2">
    <name type="scientific">Trichomalopsis sarcophagae</name>
    <dbReference type="NCBI Taxonomy" id="543379"/>
    <lineage>
        <taxon>Eukaryota</taxon>
        <taxon>Metazoa</taxon>
        <taxon>Ecdysozoa</taxon>
        <taxon>Arthropoda</taxon>
        <taxon>Hexapoda</taxon>
        <taxon>Insecta</taxon>
        <taxon>Pterygota</taxon>
        <taxon>Neoptera</taxon>
        <taxon>Endopterygota</taxon>
        <taxon>Hymenoptera</taxon>
        <taxon>Apocrita</taxon>
        <taxon>Proctotrupomorpha</taxon>
        <taxon>Chalcidoidea</taxon>
        <taxon>Pteromalidae</taxon>
        <taxon>Pteromalinae</taxon>
        <taxon>Trichomalopsis</taxon>
    </lineage>
</organism>
<name>A0A232EE36_9HYME</name>
<dbReference type="EMBL" id="NNAY01005573">
    <property type="protein sequence ID" value="OXU16626.1"/>
    <property type="molecule type" value="Genomic_DNA"/>
</dbReference>
<dbReference type="OrthoDB" id="7699032at2759"/>
<evidence type="ECO:0000313" key="2">
    <source>
        <dbReference type="Proteomes" id="UP000215335"/>
    </source>
</evidence>
<dbReference type="AlphaFoldDB" id="A0A232EE36"/>